<accession>A0A5C3PIH1</accession>
<feature type="compositionally biased region" description="Polar residues" evidence="1">
    <location>
        <begin position="285"/>
        <end position="294"/>
    </location>
</feature>
<feature type="compositionally biased region" description="Polar residues" evidence="1">
    <location>
        <begin position="40"/>
        <end position="56"/>
    </location>
</feature>
<feature type="compositionally biased region" description="Low complexity" evidence="1">
    <location>
        <begin position="229"/>
        <end position="241"/>
    </location>
</feature>
<keyword evidence="3" id="KW-1185">Reference proteome</keyword>
<feature type="compositionally biased region" description="Basic and acidic residues" evidence="1">
    <location>
        <begin position="76"/>
        <end position="92"/>
    </location>
</feature>
<dbReference type="AlphaFoldDB" id="A0A5C3PIH1"/>
<feature type="compositionally biased region" description="Basic residues" evidence="1">
    <location>
        <begin position="1"/>
        <end position="12"/>
    </location>
</feature>
<feature type="compositionally biased region" description="Low complexity" evidence="1">
    <location>
        <begin position="93"/>
        <end position="105"/>
    </location>
</feature>
<feature type="region of interest" description="Disordered" evidence="1">
    <location>
        <begin position="177"/>
        <end position="339"/>
    </location>
</feature>
<evidence type="ECO:0000256" key="1">
    <source>
        <dbReference type="SAM" id="MobiDB-lite"/>
    </source>
</evidence>
<name>A0A5C3PIH1_9APHY</name>
<evidence type="ECO:0000313" key="3">
    <source>
        <dbReference type="Proteomes" id="UP000308197"/>
    </source>
</evidence>
<feature type="region of interest" description="Disordered" evidence="1">
    <location>
        <begin position="410"/>
        <end position="449"/>
    </location>
</feature>
<feature type="compositionally biased region" description="Polar residues" evidence="1">
    <location>
        <begin position="64"/>
        <end position="74"/>
    </location>
</feature>
<dbReference type="Proteomes" id="UP000308197">
    <property type="component" value="Unassembled WGS sequence"/>
</dbReference>
<feature type="region of interest" description="Disordered" evidence="1">
    <location>
        <begin position="360"/>
        <end position="389"/>
    </location>
</feature>
<feature type="compositionally biased region" description="Low complexity" evidence="1">
    <location>
        <begin position="423"/>
        <end position="435"/>
    </location>
</feature>
<reference evidence="2 3" key="1">
    <citation type="journal article" date="2019" name="Nat. Ecol. Evol.">
        <title>Megaphylogeny resolves global patterns of mushroom evolution.</title>
        <authorList>
            <person name="Varga T."/>
            <person name="Krizsan K."/>
            <person name="Foldi C."/>
            <person name="Dima B."/>
            <person name="Sanchez-Garcia M."/>
            <person name="Sanchez-Ramirez S."/>
            <person name="Szollosi G.J."/>
            <person name="Szarkandi J.G."/>
            <person name="Papp V."/>
            <person name="Albert L."/>
            <person name="Andreopoulos W."/>
            <person name="Angelini C."/>
            <person name="Antonin V."/>
            <person name="Barry K.W."/>
            <person name="Bougher N.L."/>
            <person name="Buchanan P."/>
            <person name="Buyck B."/>
            <person name="Bense V."/>
            <person name="Catcheside P."/>
            <person name="Chovatia M."/>
            <person name="Cooper J."/>
            <person name="Damon W."/>
            <person name="Desjardin D."/>
            <person name="Finy P."/>
            <person name="Geml J."/>
            <person name="Haridas S."/>
            <person name="Hughes K."/>
            <person name="Justo A."/>
            <person name="Karasinski D."/>
            <person name="Kautmanova I."/>
            <person name="Kiss B."/>
            <person name="Kocsube S."/>
            <person name="Kotiranta H."/>
            <person name="LaButti K.M."/>
            <person name="Lechner B.E."/>
            <person name="Liimatainen K."/>
            <person name="Lipzen A."/>
            <person name="Lukacs Z."/>
            <person name="Mihaltcheva S."/>
            <person name="Morgado L.N."/>
            <person name="Niskanen T."/>
            <person name="Noordeloos M.E."/>
            <person name="Ohm R.A."/>
            <person name="Ortiz-Santana B."/>
            <person name="Ovrebo C."/>
            <person name="Racz N."/>
            <person name="Riley R."/>
            <person name="Savchenko A."/>
            <person name="Shiryaev A."/>
            <person name="Soop K."/>
            <person name="Spirin V."/>
            <person name="Szebenyi C."/>
            <person name="Tomsovsky M."/>
            <person name="Tulloss R.E."/>
            <person name="Uehling J."/>
            <person name="Grigoriev I.V."/>
            <person name="Vagvolgyi C."/>
            <person name="Papp T."/>
            <person name="Martin F.M."/>
            <person name="Miettinen O."/>
            <person name="Hibbett D.S."/>
            <person name="Nagy L.G."/>
        </authorList>
    </citation>
    <scope>NUCLEOTIDE SEQUENCE [LARGE SCALE GENOMIC DNA]</scope>
    <source>
        <strain evidence="2 3">HHB13444</strain>
    </source>
</reference>
<proteinExistence type="predicted"/>
<gene>
    <name evidence="2" type="ORF">K466DRAFT_664299</name>
</gene>
<feature type="compositionally biased region" description="Pro residues" evidence="1">
    <location>
        <begin position="242"/>
        <end position="253"/>
    </location>
</feature>
<sequence>MAKKKPSRRPFGRPKDGPGPQETFVGEFQVEQAQAPPSVGGSQHTIRLSPPAQIQAQYEVGLVPSSSVHRSNSAPERGRGRRDGVRRGERRPSIGALSVASSSSARVGHREATDDAPQAGPFGRRRPSLAGHRSTQSHPTVLAAGGYFPRSHSSTMLAGEMSPDGYMSAAMPSSWPRSVHPPVHPHTRPDPLLQPMSPVVYHGSDRQAPITPSFMLGQYPTPGLTPSNPLGTPSTNSLSLLSPPPFSHRPPPYEPHELSPIDPSFHWRQPSVPYTPSMRGGSIPPSVQSGSPYTESLFDFEYSPTVGPMGGPSDVPELPPLSPDPLAEGGDLLWGQEGGVHAPSAEAAYANYDPTLLGPAQYSPSRVAVPGQSQQTQYSELEDYSWPQGPADSTMPVFCYPQLDIDISDLSNTSHGQTEPYFGPSRSGYGYSAPPGGAPGHGHGPRPSG</sequence>
<feature type="region of interest" description="Disordered" evidence="1">
    <location>
        <begin position="1"/>
        <end position="148"/>
    </location>
</feature>
<protein>
    <submittedName>
        <fullName evidence="2">Uncharacterized protein</fullName>
    </submittedName>
</protein>
<dbReference type="InParanoid" id="A0A5C3PIH1"/>
<organism evidence="2 3">
    <name type="scientific">Polyporus arcularius HHB13444</name>
    <dbReference type="NCBI Taxonomy" id="1314778"/>
    <lineage>
        <taxon>Eukaryota</taxon>
        <taxon>Fungi</taxon>
        <taxon>Dikarya</taxon>
        <taxon>Basidiomycota</taxon>
        <taxon>Agaricomycotina</taxon>
        <taxon>Agaricomycetes</taxon>
        <taxon>Polyporales</taxon>
        <taxon>Polyporaceae</taxon>
        <taxon>Polyporus</taxon>
    </lineage>
</organism>
<evidence type="ECO:0000313" key="2">
    <source>
        <dbReference type="EMBL" id="TFK85723.1"/>
    </source>
</evidence>
<dbReference type="EMBL" id="ML211237">
    <property type="protein sequence ID" value="TFK85723.1"/>
    <property type="molecule type" value="Genomic_DNA"/>
</dbReference>